<dbReference type="OrthoDB" id="5070127at2"/>
<evidence type="ECO:0000256" key="1">
    <source>
        <dbReference type="ARBA" id="ARBA00022679"/>
    </source>
</evidence>
<evidence type="ECO:0000313" key="4">
    <source>
        <dbReference type="EMBL" id="OCQ24022.1"/>
    </source>
</evidence>
<dbReference type="GO" id="GO:0016740">
    <property type="term" value="F:transferase activity"/>
    <property type="evidence" value="ECO:0007669"/>
    <property type="project" value="UniProtKB-KW"/>
</dbReference>
<sequence length="112" mass="12545">MMLFVYGTLAPDRSNAHILEKIGGVFEKAFVRGNLYQAGWGADEGYPGIKLDSNGPTVEGYVFKSQALNDNWQVLDDFEGTGYERVICEVVTEKGEKYQAYIYALSESFKLD</sequence>
<protein>
    <recommendedName>
        <fullName evidence="2">Putative gamma-glutamylcyclotransferase</fullName>
    </recommendedName>
</protein>
<dbReference type="InterPro" id="IPR013024">
    <property type="entry name" value="GGCT-like"/>
</dbReference>
<dbReference type="InterPro" id="IPR045038">
    <property type="entry name" value="AIG2-like"/>
</dbReference>
<dbReference type="Gene3D" id="3.10.490.10">
    <property type="entry name" value="Gamma-glutamyl cyclotransferase-like"/>
    <property type="match status" value="1"/>
</dbReference>
<dbReference type="Pfam" id="PF06094">
    <property type="entry name" value="GGACT"/>
    <property type="match status" value="1"/>
</dbReference>
<accession>A0A1C0TXH5</accession>
<name>A0A1C0TXH5_9GAMM</name>
<dbReference type="AlphaFoldDB" id="A0A1C0TXH5"/>
<evidence type="ECO:0000259" key="3">
    <source>
        <dbReference type="Pfam" id="PF06094"/>
    </source>
</evidence>
<dbReference type="EMBL" id="MAUJ01000001">
    <property type="protein sequence ID" value="OCQ24022.1"/>
    <property type="molecule type" value="Genomic_DNA"/>
</dbReference>
<proteinExistence type="predicted"/>
<keyword evidence="1" id="KW-0808">Transferase</keyword>
<dbReference type="CDD" id="cd06661">
    <property type="entry name" value="GGCT_like"/>
    <property type="match status" value="1"/>
</dbReference>
<dbReference type="PANTHER" id="PTHR31544">
    <property type="entry name" value="AIG2-LIKE PROTEIN D"/>
    <property type="match status" value="1"/>
</dbReference>
<feature type="domain" description="Gamma-glutamylcyclotransferase AIG2-like" evidence="3">
    <location>
        <begin position="3"/>
        <end position="106"/>
    </location>
</feature>
<evidence type="ECO:0000313" key="5">
    <source>
        <dbReference type="Proteomes" id="UP000093366"/>
    </source>
</evidence>
<evidence type="ECO:0000256" key="2">
    <source>
        <dbReference type="ARBA" id="ARBA00030602"/>
    </source>
</evidence>
<dbReference type="SUPFAM" id="SSF110857">
    <property type="entry name" value="Gamma-glutamyl cyclotransferase-like"/>
    <property type="match status" value="1"/>
</dbReference>
<dbReference type="PANTHER" id="PTHR31544:SF2">
    <property type="entry name" value="AIG2-LIKE PROTEIN D"/>
    <property type="match status" value="1"/>
</dbReference>
<organism evidence="4 5">
    <name type="scientific">Pseudoalteromonas luteoviolacea</name>
    <dbReference type="NCBI Taxonomy" id="43657"/>
    <lineage>
        <taxon>Bacteria</taxon>
        <taxon>Pseudomonadati</taxon>
        <taxon>Pseudomonadota</taxon>
        <taxon>Gammaproteobacteria</taxon>
        <taxon>Alteromonadales</taxon>
        <taxon>Pseudoalteromonadaceae</taxon>
        <taxon>Pseudoalteromonas</taxon>
    </lineage>
</organism>
<dbReference type="InterPro" id="IPR009288">
    <property type="entry name" value="AIG2-like_dom"/>
</dbReference>
<dbReference type="Proteomes" id="UP000093366">
    <property type="component" value="Unassembled WGS sequence"/>
</dbReference>
<comment type="caution">
    <text evidence="4">The sequence shown here is derived from an EMBL/GenBank/DDBJ whole genome shotgun (WGS) entry which is preliminary data.</text>
</comment>
<dbReference type="InterPro" id="IPR036568">
    <property type="entry name" value="GGCT-like_sf"/>
</dbReference>
<reference evidence="5" key="1">
    <citation type="submission" date="2016-07" db="EMBL/GenBank/DDBJ databases">
        <authorList>
            <person name="Florea S."/>
            <person name="Webb J.S."/>
            <person name="Jaromczyk J."/>
            <person name="Schardl C.L."/>
        </authorList>
    </citation>
    <scope>NUCLEOTIDE SEQUENCE [LARGE SCALE GENOMIC DNA]</scope>
    <source>
        <strain evidence="5">IPB1</strain>
    </source>
</reference>
<gene>
    <name evidence="4" type="ORF">A7985_02520</name>
</gene>